<reference evidence="1" key="1">
    <citation type="submission" date="2021-11" db="EMBL/GenBank/DDBJ databases">
        <title>Study of the species diversity of bacterial strains isolated from a unique natural object - Shulgan-Tash cave (Bashkiria).</title>
        <authorList>
            <person name="Sazanova A.L."/>
            <person name="Chirak E.R."/>
            <person name="Safronova V.I."/>
        </authorList>
    </citation>
    <scope>NUCLEOTIDE SEQUENCE</scope>
    <source>
        <strain evidence="1">P1</strain>
    </source>
</reference>
<protein>
    <submittedName>
        <fullName evidence="1">Uncharacterized protein</fullName>
    </submittedName>
</protein>
<evidence type="ECO:0000313" key="2">
    <source>
        <dbReference type="Proteomes" id="UP001059663"/>
    </source>
</evidence>
<accession>A0AC61U5X4</accession>
<dbReference type="Proteomes" id="UP001059663">
    <property type="component" value="Chromosome"/>
</dbReference>
<gene>
    <name evidence="1" type="ORF">LP422_02920</name>
</gene>
<proteinExistence type="predicted"/>
<dbReference type="EMBL" id="CP087977">
    <property type="protein sequence ID" value="UUZ45231.1"/>
    <property type="molecule type" value="Genomic_DNA"/>
</dbReference>
<evidence type="ECO:0000313" key="1">
    <source>
        <dbReference type="EMBL" id="UUZ45231.1"/>
    </source>
</evidence>
<sequence>MSQIVDTERPEPLSGSGDPPRDLLLDVKDLSVEFDTGHGPSGPSTRSVCRSERARGWASSASRVRASPSLPGQ</sequence>
<organism evidence="1 2">
    <name type="scientific">Janibacter limosus</name>
    <dbReference type="NCBI Taxonomy" id="53458"/>
    <lineage>
        <taxon>Bacteria</taxon>
        <taxon>Bacillati</taxon>
        <taxon>Actinomycetota</taxon>
        <taxon>Actinomycetes</taxon>
        <taxon>Micrococcales</taxon>
        <taxon>Intrasporangiaceae</taxon>
        <taxon>Janibacter</taxon>
    </lineage>
</organism>
<name>A0AC61U5X4_9MICO</name>